<name>A0A438EJG6_VITVI</name>
<dbReference type="AlphaFoldDB" id="A0A438EJG6"/>
<reference evidence="2 4" key="1">
    <citation type="journal article" date="2018" name="PLoS Genet.">
        <title>Population sequencing reveals clonal diversity and ancestral inbreeding in the grapevine cultivar Chardonnay.</title>
        <authorList>
            <person name="Roach M.J."/>
            <person name="Johnson D.L."/>
            <person name="Bohlmann J."/>
            <person name="van Vuuren H.J."/>
            <person name="Jones S.J."/>
            <person name="Pretorius I.S."/>
            <person name="Schmidt S.A."/>
            <person name="Borneman A.R."/>
        </authorList>
    </citation>
    <scope>NUCLEOTIDE SEQUENCE [LARGE SCALE GENOMIC DNA]</scope>
    <source>
        <strain evidence="4">cv. Chardonnay</strain>
        <strain evidence="2">I10V1</strain>
        <tissue evidence="2">Leaf</tissue>
    </source>
</reference>
<feature type="compositionally biased region" description="Basic and acidic residues" evidence="1">
    <location>
        <begin position="74"/>
        <end position="88"/>
    </location>
</feature>
<feature type="compositionally biased region" description="Basic and acidic residues" evidence="1">
    <location>
        <begin position="45"/>
        <end position="55"/>
    </location>
</feature>
<dbReference type="EMBL" id="QGNW01001269">
    <property type="protein sequence ID" value="RVW47765.1"/>
    <property type="molecule type" value="Genomic_DNA"/>
</dbReference>
<dbReference type="PANTHER" id="PTHR36756:SF1">
    <property type="entry name" value="EXPRESSED PROTEIN"/>
    <property type="match status" value="1"/>
</dbReference>
<gene>
    <name evidence="3" type="ORF">CK203_015852</name>
    <name evidence="2" type="ORF">CK203_103381</name>
</gene>
<evidence type="ECO:0000313" key="4">
    <source>
        <dbReference type="Proteomes" id="UP000288805"/>
    </source>
</evidence>
<evidence type="ECO:0000313" key="3">
    <source>
        <dbReference type="EMBL" id="RVX11486.1"/>
    </source>
</evidence>
<accession>A0A438EJG6</accession>
<proteinExistence type="predicted"/>
<protein>
    <submittedName>
        <fullName evidence="2">Uncharacterized protein</fullName>
    </submittedName>
</protein>
<evidence type="ECO:0000313" key="2">
    <source>
        <dbReference type="EMBL" id="RVW47765.1"/>
    </source>
</evidence>
<feature type="region of interest" description="Disordered" evidence="1">
    <location>
        <begin position="1"/>
        <end position="124"/>
    </location>
</feature>
<feature type="compositionally biased region" description="Basic residues" evidence="1">
    <location>
        <begin position="96"/>
        <end position="105"/>
    </location>
</feature>
<evidence type="ECO:0000256" key="1">
    <source>
        <dbReference type="SAM" id="MobiDB-lite"/>
    </source>
</evidence>
<dbReference type="PANTHER" id="PTHR36756">
    <property type="entry name" value="EXPRESSED PROTEIN"/>
    <property type="match status" value="1"/>
</dbReference>
<dbReference type="Proteomes" id="UP000288805">
    <property type="component" value="Unassembled WGS sequence"/>
</dbReference>
<sequence>MDDSRKRRLPPWMRGVAASKSDDGELIHSSSKDIRPSNSNSGITQEERDAKETLEVKSILPSECEAKRRKRKLKLQDADHGGDVRGTDSVEVSAPKKGRKTRKGSNSRVESREVAGITSPTENEGELTVEDLMSIAQEYVKADKVMEQHKLNSKECELESQFPATDFYRNEAGGSLNAAQSNRRLPAQDAVTSHKLTMTSAGDGIVSNPSRTGDPAQDMLDLFLGPLLKKPLEEKKQFAFVTEDVKFVHEFKKQCQEEMVPLTKKKSSLKDKVAVFLD</sequence>
<dbReference type="EMBL" id="QGNW01000030">
    <property type="protein sequence ID" value="RVX11486.1"/>
    <property type="molecule type" value="Genomic_DNA"/>
</dbReference>
<organism evidence="2 4">
    <name type="scientific">Vitis vinifera</name>
    <name type="common">Grape</name>
    <dbReference type="NCBI Taxonomy" id="29760"/>
    <lineage>
        <taxon>Eukaryota</taxon>
        <taxon>Viridiplantae</taxon>
        <taxon>Streptophyta</taxon>
        <taxon>Embryophyta</taxon>
        <taxon>Tracheophyta</taxon>
        <taxon>Spermatophyta</taxon>
        <taxon>Magnoliopsida</taxon>
        <taxon>eudicotyledons</taxon>
        <taxon>Gunneridae</taxon>
        <taxon>Pentapetalae</taxon>
        <taxon>rosids</taxon>
        <taxon>Vitales</taxon>
        <taxon>Vitaceae</taxon>
        <taxon>Viteae</taxon>
        <taxon>Vitis</taxon>
    </lineage>
</organism>
<comment type="caution">
    <text evidence="2">The sequence shown here is derived from an EMBL/GenBank/DDBJ whole genome shotgun (WGS) entry which is preliminary data.</text>
</comment>
<feature type="compositionally biased region" description="Basic and acidic residues" evidence="1">
    <location>
        <begin position="20"/>
        <end position="35"/>
    </location>
</feature>